<organism evidence="1 2">
    <name type="scientific">Winogradskyella eximia</name>
    <dbReference type="NCBI Taxonomy" id="262006"/>
    <lineage>
        <taxon>Bacteria</taxon>
        <taxon>Pseudomonadati</taxon>
        <taxon>Bacteroidota</taxon>
        <taxon>Flavobacteriia</taxon>
        <taxon>Flavobacteriales</taxon>
        <taxon>Flavobacteriaceae</taxon>
        <taxon>Winogradskyella</taxon>
    </lineage>
</organism>
<reference evidence="1 2" key="1">
    <citation type="submission" date="2018-07" db="EMBL/GenBank/DDBJ databases">
        <title>Genomic Encyclopedia of Type Strains, Phase III (KMG-III): the genomes of soil and plant-associated and newly described type strains.</title>
        <authorList>
            <person name="Whitman W."/>
        </authorList>
    </citation>
    <scope>NUCLEOTIDE SEQUENCE [LARGE SCALE GENOMIC DNA]</scope>
    <source>
        <strain evidence="1 2">CECT 7946</strain>
    </source>
</reference>
<comment type="caution">
    <text evidence="1">The sequence shown here is derived from an EMBL/GenBank/DDBJ whole genome shotgun (WGS) entry which is preliminary data.</text>
</comment>
<keyword evidence="2" id="KW-1185">Reference proteome</keyword>
<dbReference type="AlphaFoldDB" id="A0A3D9H1C8"/>
<gene>
    <name evidence="1" type="ORF">DFQ10_10853</name>
</gene>
<evidence type="ECO:0000313" key="1">
    <source>
        <dbReference type="EMBL" id="RED42646.1"/>
    </source>
</evidence>
<dbReference type="PROSITE" id="PS51257">
    <property type="entry name" value="PROKAR_LIPOPROTEIN"/>
    <property type="match status" value="1"/>
</dbReference>
<sequence length="219" mass="25634">MKTRGVLLILSVLLFSSCIVKSLQPFYIKSSLKFNKDLLGEWTDHKEGQWTVESFQSKFEEDQKEGIKLSEDDKLAYDTYKDGYIVTYIKNEKEAVFIAMPFKIENQYFLDFIPINIEDEEINSLAAEHLLKTHSVAKLDFTTDKNVMFSWLSEERIKDIFKENKIRLKHESIGPEQTLLLTATSEELYRFLKKYLNADIENKWKESDQIALTRANAKP</sequence>
<accession>A0A3D9H1C8</accession>
<dbReference type="Proteomes" id="UP000256980">
    <property type="component" value="Unassembled WGS sequence"/>
</dbReference>
<name>A0A3D9H1C8_9FLAO</name>
<dbReference type="OrthoDB" id="1421611at2"/>
<proteinExistence type="predicted"/>
<evidence type="ECO:0008006" key="3">
    <source>
        <dbReference type="Google" id="ProtNLM"/>
    </source>
</evidence>
<dbReference type="EMBL" id="QRDV01000008">
    <property type="protein sequence ID" value="RED42646.1"/>
    <property type="molecule type" value="Genomic_DNA"/>
</dbReference>
<protein>
    <recommendedName>
        <fullName evidence="3">Lipoprotein</fullName>
    </recommendedName>
</protein>
<evidence type="ECO:0000313" key="2">
    <source>
        <dbReference type="Proteomes" id="UP000256980"/>
    </source>
</evidence>
<dbReference type="RefSeq" id="WP_115818294.1">
    <property type="nucleotide sequence ID" value="NZ_QRDV01000008.1"/>
</dbReference>